<evidence type="ECO:0000313" key="1">
    <source>
        <dbReference type="EMBL" id="CAD8188864.1"/>
    </source>
</evidence>
<name>A0A8S1WF12_PAROT</name>
<dbReference type="EMBL" id="CAJJDP010000092">
    <property type="protein sequence ID" value="CAD8188864.1"/>
    <property type="molecule type" value="Genomic_DNA"/>
</dbReference>
<organism evidence="1 2">
    <name type="scientific">Paramecium octaurelia</name>
    <dbReference type="NCBI Taxonomy" id="43137"/>
    <lineage>
        <taxon>Eukaryota</taxon>
        <taxon>Sar</taxon>
        <taxon>Alveolata</taxon>
        <taxon>Ciliophora</taxon>
        <taxon>Intramacronucleata</taxon>
        <taxon>Oligohymenophorea</taxon>
        <taxon>Peniculida</taxon>
        <taxon>Parameciidae</taxon>
        <taxon>Paramecium</taxon>
    </lineage>
</organism>
<accession>A0A8S1WF12</accession>
<proteinExistence type="predicted"/>
<dbReference type="AlphaFoldDB" id="A0A8S1WF12"/>
<protein>
    <submittedName>
        <fullName evidence="1">Uncharacterized protein</fullName>
    </submittedName>
</protein>
<keyword evidence="2" id="KW-1185">Reference proteome</keyword>
<evidence type="ECO:0000313" key="2">
    <source>
        <dbReference type="Proteomes" id="UP000683925"/>
    </source>
</evidence>
<gene>
    <name evidence="1" type="ORF">POCTA_138.1.T0930196</name>
</gene>
<sequence length="42" mass="5108">MTFIGVFDFMILVSKKILNKRMDMMVKNAQQYLIYRLLEFDC</sequence>
<comment type="caution">
    <text evidence="1">The sequence shown here is derived from an EMBL/GenBank/DDBJ whole genome shotgun (WGS) entry which is preliminary data.</text>
</comment>
<dbReference type="Proteomes" id="UP000683925">
    <property type="component" value="Unassembled WGS sequence"/>
</dbReference>
<reference evidence="1" key="1">
    <citation type="submission" date="2021-01" db="EMBL/GenBank/DDBJ databases">
        <authorList>
            <consortium name="Genoscope - CEA"/>
            <person name="William W."/>
        </authorList>
    </citation>
    <scope>NUCLEOTIDE SEQUENCE</scope>
</reference>